<organism evidence="2 3">
    <name type="scientific">Longibaculum muris</name>
    <dbReference type="NCBI Taxonomy" id="1796628"/>
    <lineage>
        <taxon>Bacteria</taxon>
        <taxon>Bacillati</taxon>
        <taxon>Bacillota</taxon>
        <taxon>Erysipelotrichia</taxon>
        <taxon>Erysipelotrichales</taxon>
        <taxon>Coprobacillaceae</taxon>
        <taxon>Longibaculum</taxon>
    </lineage>
</organism>
<reference evidence="2 3" key="1">
    <citation type="submission" date="2019-03" db="EMBL/GenBank/DDBJ databases">
        <title>Genomic Encyclopedia of Type Strains, Phase IV (KMG-IV): sequencing the most valuable type-strain genomes for metagenomic binning, comparative biology and taxonomic classification.</title>
        <authorList>
            <person name="Goeker M."/>
        </authorList>
    </citation>
    <scope>NUCLEOTIDE SEQUENCE [LARGE SCALE GENOMIC DNA]</scope>
    <source>
        <strain evidence="2 3">DSM 29487</strain>
    </source>
</reference>
<gene>
    <name evidence="2" type="ORF">EDD60_11335</name>
</gene>
<dbReference type="EMBL" id="SMCQ01000013">
    <property type="protein sequence ID" value="TCV98441.1"/>
    <property type="molecule type" value="Genomic_DNA"/>
</dbReference>
<evidence type="ECO:0000313" key="2">
    <source>
        <dbReference type="EMBL" id="TCV98441.1"/>
    </source>
</evidence>
<dbReference type="AlphaFoldDB" id="A0A4R3Z035"/>
<evidence type="ECO:0000313" key="3">
    <source>
        <dbReference type="Proteomes" id="UP000295515"/>
    </source>
</evidence>
<feature type="transmembrane region" description="Helical" evidence="1">
    <location>
        <begin position="12"/>
        <end position="32"/>
    </location>
</feature>
<accession>A0A4R3Z035</accession>
<dbReference type="Proteomes" id="UP000295515">
    <property type="component" value="Unassembled WGS sequence"/>
</dbReference>
<evidence type="ECO:0000256" key="1">
    <source>
        <dbReference type="SAM" id="Phobius"/>
    </source>
</evidence>
<dbReference type="RefSeq" id="WP_165973143.1">
    <property type="nucleotide sequence ID" value="NZ_CAUWFI010000001.1"/>
</dbReference>
<keyword evidence="3" id="KW-1185">Reference proteome</keyword>
<keyword evidence="1" id="KW-0812">Transmembrane</keyword>
<name>A0A4R3Z035_9FIRM</name>
<keyword evidence="1" id="KW-1133">Transmembrane helix</keyword>
<dbReference type="GeneID" id="98916971"/>
<keyword evidence="1" id="KW-0472">Membrane</keyword>
<sequence>MKELTLQEQYEIQGGSLVGTALLYLLLGAGIYKIWKSKKGRISIPRLINIEWRN</sequence>
<protein>
    <submittedName>
        <fullName evidence="2">Uncharacterized protein</fullName>
    </submittedName>
</protein>
<comment type="caution">
    <text evidence="2">The sequence shown here is derived from an EMBL/GenBank/DDBJ whole genome shotgun (WGS) entry which is preliminary data.</text>
</comment>
<proteinExistence type="predicted"/>